<dbReference type="InterPro" id="IPR037227">
    <property type="entry name" value="EndoU-like"/>
</dbReference>
<dbReference type="InterPro" id="IPR013120">
    <property type="entry name" value="FAR_NAD-bd"/>
</dbReference>
<dbReference type="InterPro" id="IPR026055">
    <property type="entry name" value="FAR"/>
</dbReference>
<comment type="function">
    <text evidence="5">Catalyzes the reduction of fatty acyl-CoA to fatty alcohols.</text>
</comment>
<keyword evidence="4 5" id="KW-0443">Lipid metabolism</keyword>
<evidence type="ECO:0000256" key="6">
    <source>
        <dbReference type="SAM" id="MobiDB-lite"/>
    </source>
</evidence>
<dbReference type="SUPFAM" id="SSF51735">
    <property type="entry name" value="NAD(P)-binding Rossmann-fold domains"/>
    <property type="match status" value="1"/>
</dbReference>
<dbReference type="InterPro" id="IPR036291">
    <property type="entry name" value="NAD(P)-bd_dom_sf"/>
</dbReference>
<accession>A0A835CS28</accession>
<feature type="region of interest" description="Disordered" evidence="6">
    <location>
        <begin position="436"/>
        <end position="477"/>
    </location>
</feature>
<dbReference type="Gene3D" id="3.40.50.720">
    <property type="entry name" value="NAD(P)-binding Rossmann-like Domain"/>
    <property type="match status" value="1"/>
</dbReference>
<dbReference type="Pfam" id="PF07993">
    <property type="entry name" value="NAD_binding_4"/>
    <property type="match status" value="1"/>
</dbReference>
<protein>
    <recommendedName>
        <fullName evidence="5">Fatty acyl-CoA reductase</fullName>
        <ecNumber evidence="5">1.2.1.84</ecNumber>
    </recommendedName>
</protein>
<evidence type="ECO:0000256" key="1">
    <source>
        <dbReference type="ARBA" id="ARBA00005928"/>
    </source>
</evidence>
<comment type="catalytic activity">
    <reaction evidence="5">
        <text>a long-chain fatty acyl-CoA + 2 NADPH + 2 H(+) = a long-chain primary fatty alcohol + 2 NADP(+) + CoA</text>
        <dbReference type="Rhea" id="RHEA:52716"/>
        <dbReference type="ChEBI" id="CHEBI:15378"/>
        <dbReference type="ChEBI" id="CHEBI:57287"/>
        <dbReference type="ChEBI" id="CHEBI:57783"/>
        <dbReference type="ChEBI" id="CHEBI:58349"/>
        <dbReference type="ChEBI" id="CHEBI:77396"/>
        <dbReference type="ChEBI" id="CHEBI:83139"/>
        <dbReference type="EC" id="1.2.1.84"/>
    </reaction>
</comment>
<dbReference type="OrthoDB" id="430326at2759"/>
<keyword evidence="5" id="KW-0521">NADP</keyword>
<dbReference type="InterPro" id="IPR018998">
    <property type="entry name" value="EndoU_C"/>
</dbReference>
<name>A0A835CS28_APHGI</name>
<feature type="domain" description="EndoU" evidence="7">
    <location>
        <begin position="718"/>
        <end position="982"/>
    </location>
</feature>
<dbReference type="SUPFAM" id="SSF142877">
    <property type="entry name" value="EndoU-like"/>
    <property type="match status" value="1"/>
</dbReference>
<dbReference type="Pfam" id="PF03015">
    <property type="entry name" value="Sterile"/>
    <property type="match status" value="1"/>
</dbReference>
<sequence>MDEIYNKITNPDEWGVDDNETSEIQKFYENESIFLTGCTGFVGKSIVEKLLRSCPGLKKIYLLVRPKKISAKDRIDKYFNDSIFNELRKLRKNFTSKVVWFEGSLESENLGLSDEDKCVIINEATIFIHNASNVKFELRISDSLSCNVFGTKNMLDLASQCKYIKAFVYVSTAYSHCYHDDIYEKCYPPPGDLKLIQNCIDTDRSTPDGMSSTAIKELIAPWPNMYLFGKSTAESLVEQYAKNVDFRCTIFRPSIILGSYQEPTPGWSDGNFNGPTLVFLGVGLGKEREKVFVYNYGSSVVNVMSFLKLKDLLYDRGVDFPSIKMVAPYFLYATKSMTLFVIANILFHLIPAIFADLALLATRRKPMLLKIVYKAIQWFLILRFFAFKKKIRIHVNETSKVWDRMNKRDNELFYNDLRTLDWEDTDAGWKFWKKDKKDDVSTPTPDITSSTISTTSTTTPTTPTKPSSNSKSGSATKAIAGAADPGLAIGVGNTGTLIKNNPQPKKPNPGTEVGLDFPNSKPTRPGVGGNNGQGYRDFILDLTGTGEPGKLPPKLPSQPPALAPSVTPTTKKPSGLVQPVVTPKPAPTQPQLNQGGQTPKPSLPVSPSQQPAVTPKPTSSSVGINQPIPGQNNKAIHPAIPDKPQVSTLNIGPLVPTVPPTSTTGGKSWAEIAGSGGKITSTTTTPISIINPGRLPSTQTSTSAYSSNPTYSKGNQVTDDDLVKLSEALFIKDANNAYRYINLNLQKQTTGSNKKDESPQPLFTVNSQAFNIPTIAKVITIYDNYKLDTRENEYISPAQRNEESLLVDTFLSTNVMSAAMRFLADKGFIAKDYYAYKDVLRKIWFNLYSRGDGKIGSSGFEHVFLTEIKLGTELTGLHNWIYFNAEEVKKRANYLGYIKKVDLGDKAAILSVHATFNGLDKPITTIFVGTSPELEMALYTVCFFVRSEKSCPVSLGGTKFNIITHKFKYRGNELIGSAYPEI</sequence>
<evidence type="ECO:0000256" key="4">
    <source>
        <dbReference type="ARBA" id="ARBA00023098"/>
    </source>
</evidence>
<dbReference type="GO" id="GO:0080019">
    <property type="term" value="F:alcohol-forming very long-chain fatty acyl-CoA reductase activity"/>
    <property type="evidence" value="ECO:0007669"/>
    <property type="project" value="InterPro"/>
</dbReference>
<keyword evidence="5" id="KW-0812">Transmembrane</keyword>
<evidence type="ECO:0000313" key="9">
    <source>
        <dbReference type="Proteomes" id="UP000639338"/>
    </source>
</evidence>
<feature type="transmembrane region" description="Helical" evidence="5">
    <location>
        <begin position="337"/>
        <end position="359"/>
    </location>
</feature>
<feature type="transmembrane region" description="Helical" evidence="5">
    <location>
        <begin position="371"/>
        <end position="387"/>
    </location>
</feature>
<dbReference type="Pfam" id="PF09412">
    <property type="entry name" value="XendoU"/>
    <property type="match status" value="1"/>
</dbReference>
<proteinExistence type="inferred from homology"/>
<evidence type="ECO:0000256" key="2">
    <source>
        <dbReference type="ARBA" id="ARBA00022516"/>
    </source>
</evidence>
<keyword evidence="9" id="KW-1185">Reference proteome</keyword>
<dbReference type="GO" id="GO:0035336">
    <property type="term" value="P:long-chain fatty-acyl-CoA metabolic process"/>
    <property type="evidence" value="ECO:0007669"/>
    <property type="project" value="TreeGrafter"/>
</dbReference>
<dbReference type="PROSITE" id="PS51959">
    <property type="entry name" value="ENDOU"/>
    <property type="match status" value="1"/>
</dbReference>
<dbReference type="EC" id="1.2.1.84" evidence="5"/>
<dbReference type="PANTHER" id="PTHR11011:SF60">
    <property type="entry name" value="FATTY ACYL-COA REDUCTASE-RELATED"/>
    <property type="match status" value="1"/>
</dbReference>
<dbReference type="CDD" id="cd21159">
    <property type="entry name" value="XendoU"/>
    <property type="match status" value="1"/>
</dbReference>
<feature type="compositionally biased region" description="Low complexity" evidence="6">
    <location>
        <begin position="441"/>
        <end position="476"/>
    </location>
</feature>
<evidence type="ECO:0000256" key="5">
    <source>
        <dbReference type="RuleBase" id="RU363097"/>
    </source>
</evidence>
<dbReference type="Proteomes" id="UP000639338">
    <property type="component" value="Unassembled WGS sequence"/>
</dbReference>
<dbReference type="GO" id="GO:0004521">
    <property type="term" value="F:RNA endonuclease activity"/>
    <property type="evidence" value="ECO:0007669"/>
    <property type="project" value="InterPro"/>
</dbReference>
<keyword evidence="5" id="KW-0560">Oxidoreductase</keyword>
<dbReference type="PANTHER" id="PTHR11011">
    <property type="entry name" value="MALE STERILITY PROTEIN 2-RELATED"/>
    <property type="match status" value="1"/>
</dbReference>
<evidence type="ECO:0000259" key="7">
    <source>
        <dbReference type="PROSITE" id="PS51959"/>
    </source>
</evidence>
<dbReference type="GO" id="GO:0016787">
    <property type="term" value="F:hydrolase activity"/>
    <property type="evidence" value="ECO:0007669"/>
    <property type="project" value="UniProtKB-KW"/>
</dbReference>
<comment type="similarity">
    <text evidence="1 5">Belongs to the fatty acyl-CoA reductase family.</text>
</comment>
<keyword evidence="2 5" id="KW-0444">Lipid biosynthesis</keyword>
<dbReference type="EMBL" id="JACMRX010000004">
    <property type="protein sequence ID" value="KAF7991848.1"/>
    <property type="molecule type" value="Genomic_DNA"/>
</dbReference>
<dbReference type="AlphaFoldDB" id="A0A835CS28"/>
<keyword evidence="5" id="KW-0472">Membrane</keyword>
<organism evidence="8 9">
    <name type="scientific">Aphidius gifuensis</name>
    <name type="common">Parasitoid wasp</name>
    <dbReference type="NCBI Taxonomy" id="684658"/>
    <lineage>
        <taxon>Eukaryota</taxon>
        <taxon>Metazoa</taxon>
        <taxon>Ecdysozoa</taxon>
        <taxon>Arthropoda</taxon>
        <taxon>Hexapoda</taxon>
        <taxon>Insecta</taxon>
        <taxon>Pterygota</taxon>
        <taxon>Neoptera</taxon>
        <taxon>Endopterygota</taxon>
        <taxon>Hymenoptera</taxon>
        <taxon>Apocrita</taxon>
        <taxon>Ichneumonoidea</taxon>
        <taxon>Braconidae</taxon>
        <taxon>Aphidiinae</taxon>
        <taxon>Aphidius</taxon>
    </lineage>
</organism>
<feature type="region of interest" description="Disordered" evidence="6">
    <location>
        <begin position="683"/>
        <end position="712"/>
    </location>
</feature>
<evidence type="ECO:0000313" key="8">
    <source>
        <dbReference type="EMBL" id="KAF7991848.1"/>
    </source>
</evidence>
<gene>
    <name evidence="8" type="ORF">HCN44_010649</name>
</gene>
<dbReference type="CDD" id="cd09071">
    <property type="entry name" value="FAR_C"/>
    <property type="match status" value="1"/>
</dbReference>
<feature type="region of interest" description="Disordered" evidence="6">
    <location>
        <begin position="493"/>
        <end position="651"/>
    </location>
</feature>
<keyword evidence="3" id="KW-0378">Hydrolase</keyword>
<keyword evidence="5" id="KW-1133">Transmembrane helix</keyword>
<dbReference type="CDD" id="cd05236">
    <property type="entry name" value="FAR-N_SDR_e"/>
    <property type="match status" value="1"/>
</dbReference>
<feature type="compositionally biased region" description="Polar residues" evidence="6">
    <location>
        <begin position="696"/>
        <end position="712"/>
    </location>
</feature>
<comment type="caution">
    <text evidence="8">The sequence shown here is derived from an EMBL/GenBank/DDBJ whole genome shotgun (WGS) entry which is preliminary data.</text>
</comment>
<dbReference type="GO" id="GO:0102965">
    <property type="term" value="F:alcohol-forming long-chain fatty acyl-CoA reductase activity"/>
    <property type="evidence" value="ECO:0007669"/>
    <property type="project" value="UniProtKB-EC"/>
</dbReference>
<feature type="compositionally biased region" description="Pro residues" evidence="6">
    <location>
        <begin position="550"/>
        <end position="562"/>
    </location>
</feature>
<evidence type="ECO:0000256" key="3">
    <source>
        <dbReference type="ARBA" id="ARBA00022801"/>
    </source>
</evidence>
<feature type="compositionally biased region" description="Polar residues" evidence="6">
    <location>
        <begin position="589"/>
        <end position="634"/>
    </location>
</feature>
<dbReference type="InterPro" id="IPR033640">
    <property type="entry name" value="FAR_C"/>
</dbReference>
<reference evidence="8 9" key="1">
    <citation type="submission" date="2020-08" db="EMBL/GenBank/DDBJ databases">
        <title>Aphidius gifuensis genome sequencing and assembly.</title>
        <authorList>
            <person name="Du Z."/>
        </authorList>
    </citation>
    <scope>NUCLEOTIDE SEQUENCE [LARGE SCALE GENOMIC DNA]</scope>
    <source>
        <strain evidence="8">YNYX2018</strain>
        <tissue evidence="8">Adults</tissue>
    </source>
</reference>
<dbReference type="GO" id="GO:0005777">
    <property type="term" value="C:peroxisome"/>
    <property type="evidence" value="ECO:0007669"/>
    <property type="project" value="TreeGrafter"/>
</dbReference>